<protein>
    <submittedName>
        <fullName evidence="1">Uncharacterized protein</fullName>
    </submittedName>
</protein>
<accession>A0A199UWP7</accession>
<evidence type="ECO:0000313" key="1">
    <source>
        <dbReference type="EMBL" id="OAY69055.1"/>
    </source>
</evidence>
<dbReference type="AlphaFoldDB" id="A0A199UWP7"/>
<name>A0A199UWP7_ANACO</name>
<sequence length="328" mass="34517">MKLPNWVMPTTWMRETSTRVGDGTNTAFIGLSDIPTPTIGWSTTTLMPSDSSWPRGPTPLSISTCGLPIAPADTMISYARCFLPAESRNTTPCAVGLTFPVLEKKLETYLRHGRTQQHREPLRVRVLEQVRRRAPVAVRVEYRASDLRPVDVIVGESVVRRDAGLDEPIPEGRLPLPYRRALRHLPLDPAVGLAHERGPPGGLADVGVAGAGVEAGVEAAAAAEDAGAGVDDAVLGDEALRGGGGGGVGEGVGEEGGVGDVAVAVGGGAALEEEHCRALREGGSDRAPRGAAADDDVVVVGDGRGLRCILYEGVVWCCSKKWRQQLTV</sequence>
<dbReference type="Proteomes" id="UP000092600">
    <property type="component" value="Unassembled WGS sequence"/>
</dbReference>
<reference evidence="1 2" key="1">
    <citation type="journal article" date="2016" name="DNA Res.">
        <title>The draft genome of MD-2 pineapple using hybrid error correction of long reads.</title>
        <authorList>
            <person name="Redwan R.M."/>
            <person name="Saidin A."/>
            <person name="Kumar S.V."/>
        </authorList>
    </citation>
    <scope>NUCLEOTIDE SEQUENCE [LARGE SCALE GENOMIC DNA]</scope>
    <source>
        <strain evidence="2">cv. MD2</strain>
        <tissue evidence="1">Leaf</tissue>
    </source>
</reference>
<gene>
    <name evidence="1" type="ORF">ACMD2_11986</name>
</gene>
<comment type="caution">
    <text evidence="1">The sequence shown here is derived from an EMBL/GenBank/DDBJ whole genome shotgun (WGS) entry which is preliminary data.</text>
</comment>
<proteinExistence type="predicted"/>
<evidence type="ECO:0000313" key="2">
    <source>
        <dbReference type="Proteomes" id="UP000092600"/>
    </source>
</evidence>
<dbReference type="EMBL" id="LSRQ01004588">
    <property type="protein sequence ID" value="OAY69055.1"/>
    <property type="molecule type" value="Genomic_DNA"/>
</dbReference>
<organism evidence="1 2">
    <name type="scientific">Ananas comosus</name>
    <name type="common">Pineapple</name>
    <name type="synonym">Ananas ananas</name>
    <dbReference type="NCBI Taxonomy" id="4615"/>
    <lineage>
        <taxon>Eukaryota</taxon>
        <taxon>Viridiplantae</taxon>
        <taxon>Streptophyta</taxon>
        <taxon>Embryophyta</taxon>
        <taxon>Tracheophyta</taxon>
        <taxon>Spermatophyta</taxon>
        <taxon>Magnoliopsida</taxon>
        <taxon>Liliopsida</taxon>
        <taxon>Poales</taxon>
        <taxon>Bromeliaceae</taxon>
        <taxon>Bromelioideae</taxon>
        <taxon>Ananas</taxon>
    </lineage>
</organism>